<evidence type="ECO:0000259" key="1">
    <source>
        <dbReference type="Pfam" id="PF10020"/>
    </source>
</evidence>
<sequence>MIGFYRRKIMELIEYIRLRNKMTQSEWEDSFEKEEREIIVLRHEGGGGGLRNGFWDWAAYFLAYVDCETGELHKEEGRIVFPVADKENLPYHFEDETIYRLKVRENLPEEVPNGALPIKNHFLVVEVLEKNVACPELEEILTEYRKPIILQDDVLGELTYDKQIKSFEGNIAWLGGKVHISLYVDKDNKSGITKAKKALKTMVSEQEKWDVDLRSFAAQKLTKLACEWAESDEEAAEITEESFAKRISLSLIWMTSGGSFSAYFDDDDLFFGHSITVCGSLKKGIVSADIEG</sequence>
<dbReference type="STRING" id="592026.GCWU0000282_002298"/>
<dbReference type="Proteomes" id="UP000018227">
    <property type="component" value="Unassembled WGS sequence"/>
</dbReference>
<gene>
    <name evidence="3" type="ORF">GCWU0000282_002298</name>
</gene>
<comment type="caution">
    <text evidence="3">The sequence shown here is derived from an EMBL/GenBank/DDBJ whole genome shotgun (WGS) entry which is preliminary data.</text>
</comment>
<feature type="domain" description="DUF2262" evidence="1">
    <location>
        <begin position="152"/>
        <end position="290"/>
    </location>
</feature>
<dbReference type="Pfam" id="PF22886">
    <property type="entry name" value="DUF7021"/>
    <property type="match status" value="1"/>
</dbReference>
<dbReference type="InterPro" id="IPR019260">
    <property type="entry name" value="DUF2262"/>
</dbReference>
<dbReference type="InterPro" id="IPR024198">
    <property type="entry name" value="UCP033642"/>
</dbReference>
<accession>V2XJ44</accession>
<dbReference type="AlphaFoldDB" id="V2XJ44"/>
<dbReference type="Pfam" id="PF10020">
    <property type="entry name" value="DUF2262"/>
    <property type="match status" value="1"/>
</dbReference>
<dbReference type="PIRSF" id="PIRSF033642">
    <property type="entry name" value="UCP033642"/>
    <property type="match status" value="1"/>
</dbReference>
<name>V2XJ44_9FIRM</name>
<organism evidence="3 4">
    <name type="scientific">Catonella morbi ATCC 51271</name>
    <dbReference type="NCBI Taxonomy" id="592026"/>
    <lineage>
        <taxon>Bacteria</taxon>
        <taxon>Bacillati</taxon>
        <taxon>Bacillota</taxon>
        <taxon>Clostridia</taxon>
        <taxon>Lachnospirales</taxon>
        <taxon>Lachnospiraceae</taxon>
        <taxon>Catonella</taxon>
    </lineage>
</organism>
<proteinExistence type="predicted"/>
<dbReference type="HOGENOM" id="CLU_084464_1_0_9"/>
<evidence type="ECO:0000313" key="3">
    <source>
        <dbReference type="EMBL" id="ESL02164.1"/>
    </source>
</evidence>
<dbReference type="InterPro" id="IPR054286">
    <property type="entry name" value="DUF7021"/>
</dbReference>
<feature type="domain" description="DUF7021" evidence="2">
    <location>
        <begin position="23"/>
        <end position="144"/>
    </location>
</feature>
<evidence type="ECO:0000259" key="2">
    <source>
        <dbReference type="Pfam" id="PF22886"/>
    </source>
</evidence>
<keyword evidence="4" id="KW-1185">Reference proteome</keyword>
<protein>
    <submittedName>
        <fullName evidence="3">Uncharacterized protein</fullName>
    </submittedName>
</protein>
<dbReference type="EMBL" id="ACIL03000016">
    <property type="protein sequence ID" value="ESL02164.1"/>
    <property type="molecule type" value="Genomic_DNA"/>
</dbReference>
<evidence type="ECO:0000313" key="4">
    <source>
        <dbReference type="Proteomes" id="UP000018227"/>
    </source>
</evidence>
<dbReference type="eggNOG" id="COG4296">
    <property type="taxonomic scope" value="Bacteria"/>
</dbReference>
<reference evidence="3 4" key="1">
    <citation type="submission" date="2013-06" db="EMBL/GenBank/DDBJ databases">
        <authorList>
            <person name="Weinstock G."/>
            <person name="Sodergren E."/>
            <person name="Clifton S."/>
            <person name="Fulton L."/>
            <person name="Fulton B."/>
            <person name="Courtney L."/>
            <person name="Fronick C."/>
            <person name="Harrison M."/>
            <person name="Strong C."/>
            <person name="Farmer C."/>
            <person name="Delahaunty K."/>
            <person name="Markovic C."/>
            <person name="Hall O."/>
            <person name="Minx P."/>
            <person name="Tomlinson C."/>
            <person name="Mitreva M."/>
            <person name="Nelson J."/>
            <person name="Hou S."/>
            <person name="Wollam A."/>
            <person name="Pepin K.H."/>
            <person name="Johnson M."/>
            <person name="Bhonagiri V."/>
            <person name="Nash W.E."/>
            <person name="Warren W."/>
            <person name="Chinwalla A."/>
            <person name="Mardis E.R."/>
            <person name="Wilson R.K."/>
        </authorList>
    </citation>
    <scope>NUCLEOTIDE SEQUENCE [LARGE SCALE GENOMIC DNA]</scope>
    <source>
        <strain evidence="3 4">ATCC 51271</strain>
    </source>
</reference>